<dbReference type="AlphaFoldDB" id="H3AB17"/>
<evidence type="ECO:0000313" key="4">
    <source>
        <dbReference type="Proteomes" id="UP000008672"/>
    </source>
</evidence>
<dbReference type="GO" id="GO:0009968">
    <property type="term" value="P:negative regulation of signal transduction"/>
    <property type="evidence" value="ECO:0007669"/>
    <property type="project" value="UniProtKB-KW"/>
</dbReference>
<dbReference type="InterPro" id="IPR036305">
    <property type="entry name" value="RGS_sf"/>
</dbReference>
<dbReference type="SMART" id="SM00315">
    <property type="entry name" value="RGS"/>
    <property type="match status" value="1"/>
</dbReference>
<evidence type="ECO:0000256" key="1">
    <source>
        <dbReference type="ARBA" id="ARBA00022700"/>
    </source>
</evidence>
<keyword evidence="4" id="KW-1185">Reference proteome</keyword>
<accession>H3AB17</accession>
<dbReference type="InterPro" id="IPR044926">
    <property type="entry name" value="RGS_subdomain_2"/>
</dbReference>
<dbReference type="KEGG" id="lcm:102350051"/>
<gene>
    <name evidence="3" type="primary">RGS2</name>
</gene>
<dbReference type="Gene3D" id="1.10.167.10">
    <property type="entry name" value="Regulator of G-protein Signalling 4, domain 2"/>
    <property type="match status" value="1"/>
</dbReference>
<dbReference type="OMA" id="SERDMAC"/>
<dbReference type="Bgee" id="ENSLACG00000006070">
    <property type="expression patterns" value="Expressed in pectoral fin and 4 other cell types or tissues"/>
</dbReference>
<dbReference type="STRING" id="7897.ENSLACP00000006838"/>
<dbReference type="SUPFAM" id="SSF48097">
    <property type="entry name" value="Regulator of G-protein signaling, RGS"/>
    <property type="match status" value="1"/>
</dbReference>
<evidence type="ECO:0000313" key="3">
    <source>
        <dbReference type="Ensembl" id="ENSLACP00000006838.2"/>
    </source>
</evidence>
<dbReference type="InterPro" id="IPR016137">
    <property type="entry name" value="RGS"/>
</dbReference>
<reference evidence="3" key="3">
    <citation type="submission" date="2025-09" db="UniProtKB">
        <authorList>
            <consortium name="Ensembl"/>
        </authorList>
    </citation>
    <scope>IDENTIFICATION</scope>
</reference>
<dbReference type="PRINTS" id="PR01301">
    <property type="entry name" value="RGSPROTEIN"/>
</dbReference>
<proteinExistence type="predicted"/>
<evidence type="ECO:0000259" key="2">
    <source>
        <dbReference type="PROSITE" id="PS50132"/>
    </source>
</evidence>
<reference evidence="3" key="2">
    <citation type="submission" date="2025-08" db="UniProtKB">
        <authorList>
            <consortium name="Ensembl"/>
        </authorList>
    </citation>
    <scope>IDENTIFICATION</scope>
</reference>
<dbReference type="PROSITE" id="PS50132">
    <property type="entry name" value="RGS"/>
    <property type="match status" value="1"/>
</dbReference>
<sequence>MQSAMFFALKHKSSHTMESTSHSFQEGKTAKMKRNAFKEWKTRLNYFLENSSLSTDHGINMKAKAHVSAKPSPKEAKMWSESLDSLLAHKYGRLAFRAFLKAEFSDENIEFWMACEDFKNTKTSHKLLSKATKIYNEFIETDSPKEVNLDFNTKEAITHSLQKPSLTCFNAAQKRVYSLMANNSYPRFLQSEFYTELCKT</sequence>
<dbReference type="FunFam" id="1.10.167.10:FF:000001">
    <property type="entry name" value="Putative regulator of g-protein signaling 12"/>
    <property type="match status" value="1"/>
</dbReference>
<dbReference type="eggNOG" id="KOG3589">
    <property type="taxonomic scope" value="Eukaryota"/>
</dbReference>
<name>H3AB17_LATCH</name>
<dbReference type="PANTHER" id="PTHR10845">
    <property type="entry name" value="REGULATOR OF G PROTEIN SIGNALING"/>
    <property type="match status" value="1"/>
</dbReference>
<protein>
    <submittedName>
        <fullName evidence="3">Regulator of G protein signaling 2</fullName>
    </submittedName>
</protein>
<dbReference type="Proteomes" id="UP000008672">
    <property type="component" value="Unassembled WGS sequence"/>
</dbReference>
<reference evidence="4" key="1">
    <citation type="submission" date="2011-08" db="EMBL/GenBank/DDBJ databases">
        <title>The draft genome of Latimeria chalumnae.</title>
        <authorList>
            <person name="Di Palma F."/>
            <person name="Alfoldi J."/>
            <person name="Johnson J."/>
            <person name="Berlin A."/>
            <person name="Gnerre S."/>
            <person name="Jaffe D."/>
            <person name="MacCallum I."/>
            <person name="Young S."/>
            <person name="Walker B.J."/>
            <person name="Lander E."/>
            <person name="Lindblad-Toh K."/>
        </authorList>
    </citation>
    <scope>NUCLEOTIDE SEQUENCE [LARGE SCALE GENOMIC DNA]</scope>
    <source>
        <strain evidence="4">Wild caught</strain>
    </source>
</reference>
<dbReference type="HOGENOM" id="CLU_059863_3_2_1"/>
<dbReference type="InParanoid" id="H3AB17"/>
<dbReference type="EMBL" id="AFYH01218999">
    <property type="status" value="NOT_ANNOTATED_CDS"/>
    <property type="molecule type" value="Genomic_DNA"/>
</dbReference>
<dbReference type="GeneTree" id="ENSGT00940000157937"/>
<dbReference type="Pfam" id="PF00615">
    <property type="entry name" value="RGS"/>
    <property type="match status" value="1"/>
</dbReference>
<dbReference type="PANTHER" id="PTHR10845:SF43">
    <property type="entry name" value="REGULATOR OF G-PROTEIN SIGNALING 2"/>
    <property type="match status" value="1"/>
</dbReference>
<feature type="domain" description="RGS" evidence="2">
    <location>
        <begin position="82"/>
        <end position="198"/>
    </location>
</feature>
<dbReference type="Ensembl" id="ENSLACT00000006896.2">
    <property type="protein sequence ID" value="ENSLACP00000006838.2"/>
    <property type="gene ID" value="ENSLACG00000006070.2"/>
</dbReference>
<dbReference type="EMBL" id="AFYH01218998">
    <property type="status" value="NOT_ANNOTATED_CDS"/>
    <property type="molecule type" value="Genomic_DNA"/>
</dbReference>
<keyword evidence="1" id="KW-0734">Signal transduction inhibitor</keyword>
<organism evidence="3 4">
    <name type="scientific">Latimeria chalumnae</name>
    <name type="common">Coelacanth</name>
    <dbReference type="NCBI Taxonomy" id="7897"/>
    <lineage>
        <taxon>Eukaryota</taxon>
        <taxon>Metazoa</taxon>
        <taxon>Chordata</taxon>
        <taxon>Craniata</taxon>
        <taxon>Vertebrata</taxon>
        <taxon>Euteleostomi</taxon>
        <taxon>Coelacanthiformes</taxon>
        <taxon>Coelacanthidae</taxon>
        <taxon>Latimeria</taxon>
    </lineage>
</organism>
<dbReference type="FunCoup" id="H3AB17">
    <property type="interactions" value="1005"/>
</dbReference>
<dbReference type="FunFam" id="1.10.196.10:FF:000001">
    <property type="entry name" value="Regulator of G-protein signaling 8"/>
    <property type="match status" value="1"/>
</dbReference>
<dbReference type="OrthoDB" id="196547at2759"/>